<proteinExistence type="predicted"/>
<gene>
    <name evidence="1" type="ORF">PanWU01x14_363710</name>
</gene>
<accession>A0A2P5A6I8</accession>
<evidence type="ECO:0000313" key="1">
    <source>
        <dbReference type="EMBL" id="PON32164.1"/>
    </source>
</evidence>
<sequence>MSTPLDRFTSSYLLSGYAFNDYKLKSHKNFSYNSDKISLEPNLGMGTHGDSFAAMDAQITLKSHPNLGLFAVDTDSHMQRDAAAELFPSVHSEQKENMSNFSKKGNLGSSLDAAIAELNSGYHGLGNLNPGIVGLGNAIQPRLVNDGSDRIAPFRQPLPSSVVGQETIATSARLNSGASSMAADKYKNLAAGPSFVQILNSGYSASNVKGDDQDASNASFIAPESSKPCIKGLARGVGVPIRFDEMILKGNDCLFVPLEYERLPTFCSSYKIVGHDVSSCRHGQKSATAKELDSKFDRGHSLTRKQVYRPVTKSPVNPEVPVKNAFSILKKDLGKEIQNPGEPLTGKKKIWADDVEEDLMVEDQAIRRNNDDEIL</sequence>
<name>A0A2P5A6I8_PARAD</name>
<keyword evidence="2" id="KW-1185">Reference proteome</keyword>
<dbReference type="EMBL" id="JXTB01000857">
    <property type="protein sequence ID" value="PON32164.1"/>
    <property type="molecule type" value="Genomic_DNA"/>
</dbReference>
<dbReference type="Proteomes" id="UP000237105">
    <property type="component" value="Unassembled WGS sequence"/>
</dbReference>
<evidence type="ECO:0000313" key="2">
    <source>
        <dbReference type="Proteomes" id="UP000237105"/>
    </source>
</evidence>
<organism evidence="1 2">
    <name type="scientific">Parasponia andersonii</name>
    <name type="common">Sponia andersonii</name>
    <dbReference type="NCBI Taxonomy" id="3476"/>
    <lineage>
        <taxon>Eukaryota</taxon>
        <taxon>Viridiplantae</taxon>
        <taxon>Streptophyta</taxon>
        <taxon>Embryophyta</taxon>
        <taxon>Tracheophyta</taxon>
        <taxon>Spermatophyta</taxon>
        <taxon>Magnoliopsida</taxon>
        <taxon>eudicotyledons</taxon>
        <taxon>Gunneridae</taxon>
        <taxon>Pentapetalae</taxon>
        <taxon>rosids</taxon>
        <taxon>fabids</taxon>
        <taxon>Rosales</taxon>
        <taxon>Cannabaceae</taxon>
        <taxon>Parasponia</taxon>
    </lineage>
</organism>
<protein>
    <submittedName>
        <fullName evidence="1">Zinc knuckle CX2CX4HX4C</fullName>
    </submittedName>
</protein>
<reference evidence="2" key="1">
    <citation type="submission" date="2016-06" db="EMBL/GenBank/DDBJ databases">
        <title>Parallel loss of symbiosis genes in relatives of nitrogen-fixing non-legume Parasponia.</title>
        <authorList>
            <person name="Van Velzen R."/>
            <person name="Holmer R."/>
            <person name="Bu F."/>
            <person name="Rutten L."/>
            <person name="Van Zeijl A."/>
            <person name="Liu W."/>
            <person name="Santuari L."/>
            <person name="Cao Q."/>
            <person name="Sharma T."/>
            <person name="Shen D."/>
            <person name="Roswanjaya Y."/>
            <person name="Wardhani T."/>
            <person name="Kalhor M.S."/>
            <person name="Jansen J."/>
            <person name="Van den Hoogen J."/>
            <person name="Gungor B."/>
            <person name="Hartog M."/>
            <person name="Hontelez J."/>
            <person name="Verver J."/>
            <person name="Yang W.-C."/>
            <person name="Schijlen E."/>
            <person name="Repin R."/>
            <person name="Schilthuizen M."/>
            <person name="Schranz E."/>
            <person name="Heidstra R."/>
            <person name="Miyata K."/>
            <person name="Fedorova E."/>
            <person name="Kohlen W."/>
            <person name="Bisseling T."/>
            <person name="Smit S."/>
            <person name="Geurts R."/>
        </authorList>
    </citation>
    <scope>NUCLEOTIDE SEQUENCE [LARGE SCALE GENOMIC DNA]</scope>
    <source>
        <strain evidence="2">cv. WU1-14</strain>
    </source>
</reference>
<comment type="caution">
    <text evidence="1">The sequence shown here is derived from an EMBL/GenBank/DDBJ whole genome shotgun (WGS) entry which is preliminary data.</text>
</comment>
<dbReference type="AlphaFoldDB" id="A0A2P5A6I8"/>
<dbReference type="OrthoDB" id="1924068at2759"/>